<proteinExistence type="predicted"/>
<evidence type="ECO:0000313" key="1">
    <source>
        <dbReference type="EMBL" id="QHT74012.1"/>
    </source>
</evidence>
<dbReference type="InterPro" id="IPR027417">
    <property type="entry name" value="P-loop_NTPase"/>
</dbReference>
<organism evidence="1">
    <name type="scientific">viral metagenome</name>
    <dbReference type="NCBI Taxonomy" id="1070528"/>
    <lineage>
        <taxon>unclassified sequences</taxon>
        <taxon>metagenomes</taxon>
        <taxon>organismal metagenomes</taxon>
    </lineage>
</organism>
<evidence type="ECO:0008006" key="2">
    <source>
        <dbReference type="Google" id="ProtNLM"/>
    </source>
</evidence>
<reference evidence="1" key="1">
    <citation type="journal article" date="2020" name="Nature">
        <title>Giant virus diversity and host interactions through global metagenomics.</title>
        <authorList>
            <person name="Schulz F."/>
            <person name="Roux S."/>
            <person name="Paez-Espino D."/>
            <person name="Jungbluth S."/>
            <person name="Walsh D.A."/>
            <person name="Denef V.J."/>
            <person name="McMahon K.D."/>
            <person name="Konstantinidis K.T."/>
            <person name="Eloe-Fadrosh E.A."/>
            <person name="Kyrpides N.C."/>
            <person name="Woyke T."/>
        </authorList>
    </citation>
    <scope>NUCLEOTIDE SEQUENCE</scope>
    <source>
        <strain evidence="1">GVMAG-M-3300023179-4</strain>
    </source>
</reference>
<dbReference type="InterPro" id="IPR013954">
    <property type="entry name" value="PNK3P"/>
</dbReference>
<sequence length="357" mass="42494">MKFIKKDSCYYYLVKNNNKKIIGFDLDSTLIKTKSGAKFPKSFDDWIYQYDNINSELNRIKNNYNLVIFTNQKGINTLDDIKNFEKKINQIYNDLGFEISIFISTEDDIYRKPHTGMYKLFLELNNFKDEDIDLLIYCGDAAGRIYKSKDKDFSISDYYFAFNIDAEFKLPEDLFKQKDDKGKIIDIYDKIDIKKYITKEKLHLKKENKEVILMVGLPACGKSHIAINYYSEYKYISLDTIKNKKKMMGLYNDYINHGYQIVVDNTNTKKDQRKEFIEIAKKNKYKIKIIEISLPYEICNHFNNYRIETSNKPKISIITYRTMLKNFDEPTTDEGEIIKLNKIYDFNDNNIFNYKFT</sequence>
<dbReference type="InterPro" id="IPR006549">
    <property type="entry name" value="HAD-SF_hydro_IIIA"/>
</dbReference>
<name>A0A6C0H0G4_9ZZZZ</name>
<dbReference type="InterPro" id="IPR036412">
    <property type="entry name" value="HAD-like_sf"/>
</dbReference>
<dbReference type="GO" id="GO:0006281">
    <property type="term" value="P:DNA repair"/>
    <property type="evidence" value="ECO:0007669"/>
    <property type="project" value="TreeGrafter"/>
</dbReference>
<dbReference type="Pfam" id="PF13671">
    <property type="entry name" value="AAA_33"/>
    <property type="match status" value="1"/>
</dbReference>
<dbReference type="GO" id="GO:0046404">
    <property type="term" value="F:ATP-dependent polydeoxyribonucleotide 5'-hydroxyl-kinase activity"/>
    <property type="evidence" value="ECO:0007669"/>
    <property type="project" value="TreeGrafter"/>
</dbReference>
<dbReference type="NCBIfam" id="TIGR01664">
    <property type="entry name" value="DNA-3'-Pase"/>
    <property type="match status" value="1"/>
</dbReference>
<dbReference type="GO" id="GO:0003690">
    <property type="term" value="F:double-stranded DNA binding"/>
    <property type="evidence" value="ECO:0007669"/>
    <property type="project" value="TreeGrafter"/>
</dbReference>
<dbReference type="AlphaFoldDB" id="A0A6C0H0G4"/>
<dbReference type="InterPro" id="IPR023214">
    <property type="entry name" value="HAD_sf"/>
</dbReference>
<dbReference type="EMBL" id="MN739835">
    <property type="protein sequence ID" value="QHT74012.1"/>
    <property type="molecule type" value="Genomic_DNA"/>
</dbReference>
<dbReference type="Gene3D" id="3.40.50.1000">
    <property type="entry name" value="HAD superfamily/HAD-like"/>
    <property type="match status" value="1"/>
</dbReference>
<dbReference type="InterPro" id="IPR006551">
    <property type="entry name" value="Polynucleotide_phosphatase"/>
</dbReference>
<protein>
    <recommendedName>
        <fullName evidence="2">DNA 3'-phosphatase</fullName>
    </recommendedName>
</protein>
<dbReference type="NCBIfam" id="TIGR01662">
    <property type="entry name" value="HAD-SF-IIIA"/>
    <property type="match status" value="1"/>
</dbReference>
<dbReference type="GO" id="GO:0046403">
    <property type="term" value="F:polynucleotide 3'-phosphatase activity"/>
    <property type="evidence" value="ECO:0007669"/>
    <property type="project" value="TreeGrafter"/>
</dbReference>
<dbReference type="SUPFAM" id="SSF52540">
    <property type="entry name" value="P-loop containing nucleoside triphosphate hydrolases"/>
    <property type="match status" value="1"/>
</dbReference>
<accession>A0A6C0H0G4</accession>
<dbReference type="PANTHER" id="PTHR12083:SF9">
    <property type="entry name" value="BIFUNCTIONAL POLYNUCLEOTIDE PHOSPHATASE_KINASE"/>
    <property type="match status" value="1"/>
</dbReference>
<dbReference type="PANTHER" id="PTHR12083">
    <property type="entry name" value="BIFUNCTIONAL POLYNUCLEOTIDE PHOSPHATASE/KINASE"/>
    <property type="match status" value="1"/>
</dbReference>
<dbReference type="Gene3D" id="3.40.50.300">
    <property type="entry name" value="P-loop containing nucleotide triphosphate hydrolases"/>
    <property type="match status" value="1"/>
</dbReference>
<dbReference type="SUPFAM" id="SSF56784">
    <property type="entry name" value="HAD-like"/>
    <property type="match status" value="1"/>
</dbReference>
<dbReference type="Pfam" id="PF08645">
    <property type="entry name" value="PNK3P"/>
    <property type="match status" value="1"/>
</dbReference>